<evidence type="ECO:0000256" key="6">
    <source>
        <dbReference type="ARBA" id="ARBA00022989"/>
    </source>
</evidence>
<keyword evidence="7" id="KW-0406">Ion transport</keyword>
<comment type="subcellular location">
    <subcellularLocation>
        <location evidence="1">Membrane</location>
        <topology evidence="1">Multi-pass membrane protein</topology>
    </subcellularLocation>
</comment>
<dbReference type="GO" id="GO:0005886">
    <property type="term" value="C:plasma membrane"/>
    <property type="evidence" value="ECO:0007669"/>
    <property type="project" value="TreeGrafter"/>
</dbReference>
<keyword evidence="4 10" id="KW-0812">Transmembrane</keyword>
<feature type="transmembrane region" description="Helical" evidence="10">
    <location>
        <begin position="109"/>
        <end position="130"/>
    </location>
</feature>
<evidence type="ECO:0000256" key="8">
    <source>
        <dbReference type="ARBA" id="ARBA00023136"/>
    </source>
</evidence>
<sequence length="415" mass="42324">MGETGAILGALVVQMLVALAELVSAHVANSHALTIAATLSAIDGATFVLALLPAWLRVHSSAHARASFGSDRAEVLVAFVSVSILIALCVSMSISAARSLFGNPEPVHGALVFFTASVALVGNFVMATILSCCGVSGNGAAGPGIGRPPPTPTDEEELQEMDVLRLHGPDRGEGAAGGHGGSSGGGSSGSGGGPADSMDGVALAGAGSNMNVAAVKAHLWADLGENVTVIAAGVIMVLRPAWRFVDPLFSLIVAAGVLISNAPLVREALYILCEWAPATVDVSSVADRVAATPGVAAVEQLRVWSISSTRVCATVHVALGPRADWDATVAAVRRTLRKEAGARDVFVDALPLDVFRKVRGADDVDEEYIDAGPEERVALSGWTALVETPNGAGSPATGERPPDVSARGRALGDDW</sequence>
<reference evidence="13 14" key="1">
    <citation type="submission" date="2017-03" db="EMBL/GenBank/DDBJ databases">
        <title>WGS assembly of Porphyra umbilicalis.</title>
        <authorList>
            <person name="Brawley S.H."/>
            <person name="Blouin N.A."/>
            <person name="Ficko-Blean E."/>
            <person name="Wheeler G.L."/>
            <person name="Lohr M."/>
            <person name="Goodson H.V."/>
            <person name="Jenkins J.W."/>
            <person name="Blaby-Haas C.E."/>
            <person name="Helliwell K.E."/>
            <person name="Chan C."/>
            <person name="Marriage T."/>
            <person name="Bhattacharya D."/>
            <person name="Klein A.S."/>
            <person name="Badis Y."/>
            <person name="Brodie J."/>
            <person name="Cao Y."/>
            <person name="Collen J."/>
            <person name="Dittami S.M."/>
            <person name="Gachon C.M."/>
            <person name="Green B.R."/>
            <person name="Karpowicz S."/>
            <person name="Kim J.W."/>
            <person name="Kudahl U."/>
            <person name="Lin S."/>
            <person name="Michel G."/>
            <person name="Mittag M."/>
            <person name="Olson B.J."/>
            <person name="Pangilinan J."/>
            <person name="Peng Y."/>
            <person name="Qiu H."/>
            <person name="Shu S."/>
            <person name="Singer J.T."/>
            <person name="Smith A.G."/>
            <person name="Sprecher B.N."/>
            <person name="Wagner V."/>
            <person name="Wang W."/>
            <person name="Wang Z.-Y."/>
            <person name="Yan J."/>
            <person name="Yarish C."/>
            <person name="Zoeuner-Riek S."/>
            <person name="Zhuang Y."/>
            <person name="Zou Y."/>
            <person name="Lindquist E.A."/>
            <person name="Grimwood J."/>
            <person name="Barry K."/>
            <person name="Rokhsar D.S."/>
            <person name="Schmutz J."/>
            <person name="Stiller J.W."/>
            <person name="Grossman A.R."/>
            <person name="Prochnik S.E."/>
        </authorList>
    </citation>
    <scope>NUCLEOTIDE SEQUENCE [LARGE SCALE GENOMIC DNA]</scope>
    <source>
        <strain evidence="13">4086291</strain>
    </source>
</reference>
<dbReference type="NCBIfam" id="TIGR01297">
    <property type="entry name" value="CDF"/>
    <property type="match status" value="1"/>
</dbReference>
<keyword evidence="3" id="KW-0813">Transport</keyword>
<dbReference type="InterPro" id="IPR027470">
    <property type="entry name" value="Cation_efflux_CTD"/>
</dbReference>
<dbReference type="PANTHER" id="PTHR11562">
    <property type="entry name" value="CATION EFFLUX PROTEIN/ ZINC TRANSPORTER"/>
    <property type="match status" value="1"/>
</dbReference>
<feature type="transmembrane region" description="Helical" evidence="10">
    <location>
        <begin position="32"/>
        <end position="56"/>
    </location>
</feature>
<feature type="transmembrane region" description="Helical" evidence="10">
    <location>
        <begin position="76"/>
        <end position="97"/>
    </location>
</feature>
<dbReference type="GO" id="GO:0005385">
    <property type="term" value="F:zinc ion transmembrane transporter activity"/>
    <property type="evidence" value="ECO:0007669"/>
    <property type="project" value="TreeGrafter"/>
</dbReference>
<dbReference type="InterPro" id="IPR002524">
    <property type="entry name" value="Cation_efflux"/>
</dbReference>
<accession>A0A1X6NYM7</accession>
<dbReference type="Pfam" id="PF16916">
    <property type="entry name" value="ZT_dimer"/>
    <property type="match status" value="1"/>
</dbReference>
<dbReference type="AlphaFoldDB" id="A0A1X6NYM7"/>
<feature type="region of interest" description="Disordered" evidence="9">
    <location>
        <begin position="387"/>
        <end position="415"/>
    </location>
</feature>
<dbReference type="Pfam" id="PF01545">
    <property type="entry name" value="Cation_efflux"/>
    <property type="match status" value="1"/>
</dbReference>
<dbReference type="EMBL" id="KV918985">
    <property type="protein sequence ID" value="OSX73645.1"/>
    <property type="molecule type" value="Genomic_DNA"/>
</dbReference>
<comment type="similarity">
    <text evidence="2">Belongs to the cation diffusion facilitator (CDF) transporter (TC 2.A.4) family. SLC30A subfamily.</text>
</comment>
<dbReference type="PANTHER" id="PTHR11562:SF17">
    <property type="entry name" value="RE54080P-RELATED"/>
    <property type="match status" value="1"/>
</dbReference>
<proteinExistence type="inferred from homology"/>
<evidence type="ECO:0000256" key="7">
    <source>
        <dbReference type="ARBA" id="ARBA00023065"/>
    </source>
</evidence>
<evidence type="ECO:0000256" key="2">
    <source>
        <dbReference type="ARBA" id="ARBA00008873"/>
    </source>
</evidence>
<keyword evidence="14" id="KW-1185">Reference proteome</keyword>
<feature type="domain" description="Cation efflux protein transmembrane" evidence="11">
    <location>
        <begin position="10"/>
        <end position="273"/>
    </location>
</feature>
<dbReference type="Proteomes" id="UP000218209">
    <property type="component" value="Unassembled WGS sequence"/>
</dbReference>
<evidence type="ECO:0000256" key="9">
    <source>
        <dbReference type="SAM" id="MobiDB-lite"/>
    </source>
</evidence>
<evidence type="ECO:0000256" key="4">
    <source>
        <dbReference type="ARBA" id="ARBA00022692"/>
    </source>
</evidence>
<feature type="region of interest" description="Disordered" evidence="9">
    <location>
        <begin position="169"/>
        <end position="196"/>
    </location>
</feature>
<dbReference type="InterPro" id="IPR050681">
    <property type="entry name" value="CDF/SLC30A"/>
</dbReference>
<dbReference type="OrthoDB" id="9944568at2759"/>
<feature type="transmembrane region" description="Helical" evidence="10">
    <location>
        <begin position="6"/>
        <end position="25"/>
    </location>
</feature>
<name>A0A1X6NYM7_PORUM</name>
<evidence type="ECO:0000313" key="14">
    <source>
        <dbReference type="Proteomes" id="UP000218209"/>
    </source>
</evidence>
<dbReference type="SUPFAM" id="SSF160240">
    <property type="entry name" value="Cation efflux protein cytoplasmic domain-like"/>
    <property type="match status" value="1"/>
</dbReference>
<gene>
    <name evidence="13" type="ORF">BU14_0333s0033</name>
</gene>
<evidence type="ECO:0000256" key="10">
    <source>
        <dbReference type="SAM" id="Phobius"/>
    </source>
</evidence>
<dbReference type="InterPro" id="IPR036837">
    <property type="entry name" value="Cation_efflux_CTD_sf"/>
</dbReference>
<keyword evidence="8 10" id="KW-0472">Membrane</keyword>
<evidence type="ECO:0000256" key="3">
    <source>
        <dbReference type="ARBA" id="ARBA00022448"/>
    </source>
</evidence>
<dbReference type="InterPro" id="IPR027469">
    <property type="entry name" value="Cation_efflux_TMD_sf"/>
</dbReference>
<keyword evidence="5" id="KW-0862">Zinc</keyword>
<keyword evidence="5" id="KW-0864">Zinc transport</keyword>
<keyword evidence="6 10" id="KW-1133">Transmembrane helix</keyword>
<evidence type="ECO:0000256" key="1">
    <source>
        <dbReference type="ARBA" id="ARBA00004141"/>
    </source>
</evidence>
<dbReference type="Gene3D" id="1.20.1510.10">
    <property type="entry name" value="Cation efflux protein transmembrane domain"/>
    <property type="match status" value="1"/>
</dbReference>
<organism evidence="13 14">
    <name type="scientific">Porphyra umbilicalis</name>
    <name type="common">Purple laver</name>
    <name type="synonym">Red alga</name>
    <dbReference type="NCBI Taxonomy" id="2786"/>
    <lineage>
        <taxon>Eukaryota</taxon>
        <taxon>Rhodophyta</taxon>
        <taxon>Bangiophyceae</taxon>
        <taxon>Bangiales</taxon>
        <taxon>Bangiaceae</taxon>
        <taxon>Porphyra</taxon>
    </lineage>
</organism>
<dbReference type="SUPFAM" id="SSF161111">
    <property type="entry name" value="Cation efflux protein transmembrane domain-like"/>
    <property type="match status" value="1"/>
</dbReference>
<evidence type="ECO:0000313" key="13">
    <source>
        <dbReference type="EMBL" id="OSX73645.1"/>
    </source>
</evidence>
<evidence type="ECO:0008006" key="15">
    <source>
        <dbReference type="Google" id="ProtNLM"/>
    </source>
</evidence>
<feature type="domain" description="Cation efflux protein cytoplasmic" evidence="12">
    <location>
        <begin position="280"/>
        <end position="347"/>
    </location>
</feature>
<protein>
    <recommendedName>
        <fullName evidence="15">Cation efflux protein cytoplasmic domain-containing protein</fullName>
    </recommendedName>
</protein>
<evidence type="ECO:0000259" key="12">
    <source>
        <dbReference type="Pfam" id="PF16916"/>
    </source>
</evidence>
<dbReference type="InterPro" id="IPR058533">
    <property type="entry name" value="Cation_efflux_TM"/>
</dbReference>
<evidence type="ECO:0000256" key="5">
    <source>
        <dbReference type="ARBA" id="ARBA00022906"/>
    </source>
</evidence>
<feature type="compositionally biased region" description="Gly residues" evidence="9">
    <location>
        <begin position="174"/>
        <end position="194"/>
    </location>
</feature>
<evidence type="ECO:0000259" key="11">
    <source>
        <dbReference type="Pfam" id="PF01545"/>
    </source>
</evidence>